<dbReference type="InterPro" id="IPR000014">
    <property type="entry name" value="PAS"/>
</dbReference>
<keyword evidence="1" id="KW-0472">Membrane</keyword>
<feature type="transmembrane region" description="Helical" evidence="1">
    <location>
        <begin position="115"/>
        <end position="136"/>
    </location>
</feature>
<feature type="transmembrane region" description="Helical" evidence="1">
    <location>
        <begin position="168"/>
        <end position="187"/>
    </location>
</feature>
<dbReference type="SUPFAM" id="SSF141868">
    <property type="entry name" value="EAL domain-like"/>
    <property type="match status" value="1"/>
</dbReference>
<dbReference type="InterPro" id="IPR029787">
    <property type="entry name" value="Nucleotide_cyclase"/>
</dbReference>
<protein>
    <submittedName>
        <fullName evidence="4">PAS domain S-box-containing protein/diguanylate cyclase (GGDEF) domain-containing protein</fullName>
    </submittedName>
</protein>
<keyword evidence="1" id="KW-0812">Transmembrane</keyword>
<organism evidence="4 5">
    <name type="scientific">Terriglobus roseus</name>
    <dbReference type="NCBI Taxonomy" id="392734"/>
    <lineage>
        <taxon>Bacteria</taxon>
        <taxon>Pseudomonadati</taxon>
        <taxon>Acidobacteriota</taxon>
        <taxon>Terriglobia</taxon>
        <taxon>Terriglobales</taxon>
        <taxon>Acidobacteriaceae</taxon>
        <taxon>Terriglobus</taxon>
    </lineage>
</organism>
<dbReference type="PROSITE" id="PS50883">
    <property type="entry name" value="EAL"/>
    <property type="match status" value="1"/>
</dbReference>
<dbReference type="PANTHER" id="PTHR44757:SF2">
    <property type="entry name" value="BIOFILM ARCHITECTURE MAINTENANCE PROTEIN MBAA"/>
    <property type="match status" value="1"/>
</dbReference>
<feature type="transmembrane region" description="Helical" evidence="1">
    <location>
        <begin position="33"/>
        <end position="51"/>
    </location>
</feature>
<dbReference type="EMBL" id="FNSD01000001">
    <property type="protein sequence ID" value="SEC27402.1"/>
    <property type="molecule type" value="Genomic_DNA"/>
</dbReference>
<accession>A0A1H4R679</accession>
<dbReference type="Pfam" id="PF00990">
    <property type="entry name" value="GGDEF"/>
    <property type="match status" value="1"/>
</dbReference>
<dbReference type="OrthoDB" id="101222at2"/>
<dbReference type="AlphaFoldDB" id="A0A1H4R679"/>
<dbReference type="InterPro" id="IPR035919">
    <property type="entry name" value="EAL_sf"/>
</dbReference>
<dbReference type="SMART" id="SM00052">
    <property type="entry name" value="EAL"/>
    <property type="match status" value="1"/>
</dbReference>
<dbReference type="InterPro" id="IPR001633">
    <property type="entry name" value="EAL_dom"/>
</dbReference>
<dbReference type="SUPFAM" id="SSF55073">
    <property type="entry name" value="Nucleotide cyclase"/>
    <property type="match status" value="1"/>
</dbReference>
<feature type="transmembrane region" description="Helical" evidence="1">
    <location>
        <begin position="143"/>
        <end position="162"/>
    </location>
</feature>
<dbReference type="Gene3D" id="3.20.20.450">
    <property type="entry name" value="EAL domain"/>
    <property type="match status" value="1"/>
</dbReference>
<feature type="transmembrane region" description="Helical" evidence="1">
    <location>
        <begin position="6"/>
        <end position="21"/>
    </location>
</feature>
<dbReference type="NCBIfam" id="TIGR00229">
    <property type="entry name" value="sensory_box"/>
    <property type="match status" value="1"/>
</dbReference>
<evidence type="ECO:0000259" key="2">
    <source>
        <dbReference type="PROSITE" id="PS50883"/>
    </source>
</evidence>
<dbReference type="CDD" id="cd01948">
    <property type="entry name" value="EAL"/>
    <property type="match status" value="1"/>
</dbReference>
<dbReference type="PROSITE" id="PS50887">
    <property type="entry name" value="GGDEF"/>
    <property type="match status" value="1"/>
</dbReference>
<keyword evidence="1" id="KW-1133">Transmembrane helix</keyword>
<feature type="transmembrane region" description="Helical" evidence="1">
    <location>
        <begin position="194"/>
        <end position="214"/>
    </location>
</feature>
<dbReference type="SMART" id="SM00267">
    <property type="entry name" value="GGDEF"/>
    <property type="match status" value="1"/>
</dbReference>
<dbReference type="InterPro" id="IPR043128">
    <property type="entry name" value="Rev_trsase/Diguanyl_cyclase"/>
</dbReference>
<evidence type="ECO:0000256" key="1">
    <source>
        <dbReference type="SAM" id="Phobius"/>
    </source>
</evidence>
<feature type="transmembrane region" description="Helical" evidence="1">
    <location>
        <begin position="57"/>
        <end position="77"/>
    </location>
</feature>
<dbReference type="CDD" id="cd01949">
    <property type="entry name" value="GGDEF"/>
    <property type="match status" value="1"/>
</dbReference>
<evidence type="ECO:0000259" key="3">
    <source>
        <dbReference type="PROSITE" id="PS50887"/>
    </source>
</evidence>
<dbReference type="Gene3D" id="3.30.70.270">
    <property type="match status" value="1"/>
</dbReference>
<dbReference type="PANTHER" id="PTHR44757">
    <property type="entry name" value="DIGUANYLATE CYCLASE DGCP"/>
    <property type="match status" value="1"/>
</dbReference>
<proteinExistence type="predicted"/>
<dbReference type="CDD" id="cd00130">
    <property type="entry name" value="PAS"/>
    <property type="match status" value="1"/>
</dbReference>
<name>A0A1H4R679_9BACT</name>
<dbReference type="SUPFAM" id="SSF55785">
    <property type="entry name" value="PYP-like sensor domain (PAS domain)"/>
    <property type="match status" value="1"/>
</dbReference>
<evidence type="ECO:0000313" key="5">
    <source>
        <dbReference type="Proteomes" id="UP000182409"/>
    </source>
</evidence>
<gene>
    <name evidence="4" type="ORF">SAMN05443244_3065</name>
</gene>
<dbReference type="InterPro" id="IPR000160">
    <property type="entry name" value="GGDEF_dom"/>
</dbReference>
<dbReference type="InterPro" id="IPR052155">
    <property type="entry name" value="Biofilm_reg_signaling"/>
</dbReference>
<reference evidence="4 5" key="1">
    <citation type="submission" date="2016-10" db="EMBL/GenBank/DDBJ databases">
        <authorList>
            <person name="de Groot N.N."/>
        </authorList>
    </citation>
    <scope>NUCLEOTIDE SEQUENCE [LARGE SCALE GENOMIC DNA]</scope>
    <source>
        <strain evidence="4 5">AB35.6</strain>
    </source>
</reference>
<dbReference type="InterPro" id="IPR035965">
    <property type="entry name" value="PAS-like_dom_sf"/>
</dbReference>
<dbReference type="Gene3D" id="3.30.450.20">
    <property type="entry name" value="PAS domain"/>
    <property type="match status" value="1"/>
</dbReference>
<feature type="domain" description="EAL" evidence="2">
    <location>
        <begin position="547"/>
        <end position="798"/>
    </location>
</feature>
<dbReference type="NCBIfam" id="TIGR00254">
    <property type="entry name" value="GGDEF"/>
    <property type="match status" value="1"/>
</dbReference>
<dbReference type="Proteomes" id="UP000182409">
    <property type="component" value="Unassembled WGS sequence"/>
</dbReference>
<feature type="domain" description="GGDEF" evidence="3">
    <location>
        <begin position="405"/>
        <end position="539"/>
    </location>
</feature>
<feature type="transmembrane region" description="Helical" evidence="1">
    <location>
        <begin position="89"/>
        <end position="109"/>
    </location>
</feature>
<sequence length="817" mass="89778">MFANLLAPMVPLFFLVVLIILQRQGRDDRRMRWWIYAWLCRVFSLLSLLPTTSARPALWALFLSAIGASACNVCCILSSPLLRQSRRQLYWTGAGFGLPVFAFATLVFFGNGSHWPLYLTVTLGLLGGSFATAQFFRSERRPLAILLLLYALSSLPMVSAISRGDISGALSLVFVQTVLISALVFWWSYPRRSAGLYVTLFGLAVWIVSSPAAGHLFPHLALFAGSVVIGDRIVGIGMIMILAQESLERARQLAFDLEALFAVSPHMMWVVDQETLVPTLANQAAADAHGYSLEEFEKLSVQQLVDPVMLPVLSVGRRQQERSITASLHRRKDGTVFPVDVESREVLMGGRHQRLIMGVDVTEREALLRQLAYETAHDPLTGLYSRKGLMDQEDQLFQKCRAEGTGVALASISLRQFKAVNDTYGDVTGDQCLQILAKRIAAFTCNRGIAARTSGDHFKVLFSGVTGAEEAEQLTNDLLRKLCEPIVLGEISIRMRISIGIAATPKDGYFPAELRSKAQTAMWKACGLSGSIACPFVPEYAADEVKDLRIVAAIEEMLANDSFEVYYQPVCRPGGEIYGLEALLRMNHPVLGSISPAVFIPVAEESGLIISLGQWVLERVCLQIQEWRQIGVPLFPVAVNISGLQFRQSDFSSRILGALDAFDIPCTLLHLEMTESTVLQNISDALGEMEKLSSSGLEFSIDDFGTGYSSLGRLQQMPISTLKIDRSFVTGITPATSLMVAAIISLAHALGMKVIAEGVEFPEELNVLRDLKCDLIQGYIFSRPLPPRTLEALLHAGSCDASKLHFRAQVADQLKPA</sequence>
<evidence type="ECO:0000313" key="4">
    <source>
        <dbReference type="EMBL" id="SEC27402.1"/>
    </source>
</evidence>
<dbReference type="Pfam" id="PF00563">
    <property type="entry name" value="EAL"/>
    <property type="match status" value="1"/>
</dbReference>